<dbReference type="GO" id="GO:0003676">
    <property type="term" value="F:nucleic acid binding"/>
    <property type="evidence" value="ECO:0007669"/>
    <property type="project" value="InterPro"/>
</dbReference>
<dbReference type="GeneID" id="7271827"/>
<proteinExistence type="predicted"/>
<dbReference type="RefSeq" id="WP_012617368.1">
    <property type="nucleotide sequence ID" value="NC_011832.1"/>
</dbReference>
<evidence type="ECO:0000313" key="2">
    <source>
        <dbReference type="Proteomes" id="UP000002457"/>
    </source>
</evidence>
<dbReference type="HOGENOM" id="CLU_1492994_0_0_2"/>
<dbReference type="eggNOG" id="arCOG04970">
    <property type="taxonomic scope" value="Archaea"/>
</dbReference>
<keyword evidence="2" id="KW-1185">Reference proteome</keyword>
<gene>
    <name evidence="1" type="ordered locus">Mpal_0682</name>
</gene>
<name>B8GFK1_METPE</name>
<dbReference type="OrthoDB" id="148060at2157"/>
<dbReference type="STRING" id="521011.Mpal_0682"/>
<protein>
    <recommendedName>
        <fullName evidence="3">Holliday junction resolvase</fullName>
    </recommendedName>
</protein>
<dbReference type="InterPro" id="IPR011856">
    <property type="entry name" value="tRNA_endonuc-like_dom_sf"/>
</dbReference>
<dbReference type="AlphaFoldDB" id="B8GFK1"/>
<dbReference type="Proteomes" id="UP000002457">
    <property type="component" value="Chromosome"/>
</dbReference>
<dbReference type="InterPro" id="IPR002732">
    <property type="entry name" value="Hjc"/>
</dbReference>
<dbReference type="Gene3D" id="3.40.1350.10">
    <property type="match status" value="1"/>
</dbReference>
<dbReference type="EMBL" id="CP001338">
    <property type="protein sequence ID" value="ACL16049.1"/>
    <property type="molecule type" value="Genomic_DNA"/>
</dbReference>
<dbReference type="Pfam" id="PF01870">
    <property type="entry name" value="Hjc"/>
    <property type="match status" value="1"/>
</dbReference>
<reference evidence="1 2" key="1">
    <citation type="journal article" date="2015" name="Genome Announc.">
        <title>Complete Genome Sequence of Methanosphaerula palustris E1-9CT, a Hydrogenotrophic Methanogen Isolated from a Minerotrophic Fen Peatland.</title>
        <authorList>
            <person name="Cadillo-Quiroz H."/>
            <person name="Browne P."/>
            <person name="Kyrpides N."/>
            <person name="Woyke T."/>
            <person name="Goodwin L."/>
            <person name="Detter C."/>
            <person name="Yavitt J.B."/>
            <person name="Zinder S.H."/>
        </authorList>
    </citation>
    <scope>NUCLEOTIDE SEQUENCE [LARGE SCALE GENOMIC DNA]</scope>
    <source>
        <strain evidence="2">ATCC BAA-1556 / DSM 19958 / E1-9c</strain>
    </source>
</reference>
<accession>B8GFK1</accession>
<evidence type="ECO:0008006" key="3">
    <source>
        <dbReference type="Google" id="ProtNLM"/>
    </source>
</evidence>
<sequence>MGDFELEVVHCFNRFFAEEGLQGFAYRLKQQKFNMQYVDVLVDSLDPKYYLSVECKSLKGKKVYFTQHFHADKHNVHQVDGISAFMKKTGRRGYLAVEFRPGPGKANEAYLVPWEKVVRAYGTCPGISIDECREEIPLQRSREGYTLLSL</sequence>
<organism evidence="1 2">
    <name type="scientific">Methanosphaerula palustris (strain ATCC BAA-1556 / DSM 19958 / E1-9c)</name>
    <dbReference type="NCBI Taxonomy" id="521011"/>
    <lineage>
        <taxon>Archaea</taxon>
        <taxon>Methanobacteriati</taxon>
        <taxon>Methanobacteriota</taxon>
        <taxon>Stenosarchaea group</taxon>
        <taxon>Methanomicrobia</taxon>
        <taxon>Methanomicrobiales</taxon>
        <taxon>Methanoregulaceae</taxon>
        <taxon>Methanosphaerula</taxon>
    </lineage>
</organism>
<evidence type="ECO:0000313" key="1">
    <source>
        <dbReference type="EMBL" id="ACL16049.1"/>
    </source>
</evidence>
<dbReference type="KEGG" id="mpl:Mpal_0682"/>